<dbReference type="InterPro" id="IPR050109">
    <property type="entry name" value="HTH-type_TetR-like_transc_reg"/>
</dbReference>
<name>A0A8J3I8E7_9CHLR</name>
<dbReference type="PANTHER" id="PTHR30055">
    <property type="entry name" value="HTH-TYPE TRANSCRIPTIONAL REGULATOR RUTR"/>
    <property type="match status" value="1"/>
</dbReference>
<dbReference type="Pfam" id="PF13977">
    <property type="entry name" value="TetR_C_6"/>
    <property type="match status" value="1"/>
</dbReference>
<organism evidence="7 8">
    <name type="scientific">Ktedonospora formicarum</name>
    <dbReference type="NCBI Taxonomy" id="2778364"/>
    <lineage>
        <taxon>Bacteria</taxon>
        <taxon>Bacillati</taxon>
        <taxon>Chloroflexota</taxon>
        <taxon>Ktedonobacteria</taxon>
        <taxon>Ktedonobacterales</taxon>
        <taxon>Ktedonobacteraceae</taxon>
        <taxon>Ktedonospora</taxon>
    </lineage>
</organism>
<protein>
    <recommendedName>
        <fullName evidence="6">HTH tetR-type domain-containing protein</fullName>
    </recommendedName>
</protein>
<dbReference type="GO" id="GO:0000976">
    <property type="term" value="F:transcription cis-regulatory region binding"/>
    <property type="evidence" value="ECO:0007669"/>
    <property type="project" value="TreeGrafter"/>
</dbReference>
<dbReference type="RefSeq" id="WP_220196616.1">
    <property type="nucleotide sequence ID" value="NZ_BNJF01000003.1"/>
</dbReference>
<keyword evidence="2" id="KW-0805">Transcription regulation</keyword>
<dbReference type="GO" id="GO:0003700">
    <property type="term" value="F:DNA-binding transcription factor activity"/>
    <property type="evidence" value="ECO:0007669"/>
    <property type="project" value="TreeGrafter"/>
</dbReference>
<dbReference type="PANTHER" id="PTHR30055:SF234">
    <property type="entry name" value="HTH-TYPE TRANSCRIPTIONAL REGULATOR BETI"/>
    <property type="match status" value="1"/>
</dbReference>
<reference evidence="7" key="1">
    <citation type="submission" date="2020-10" db="EMBL/GenBank/DDBJ databases">
        <title>Taxonomic study of unclassified bacteria belonging to the class Ktedonobacteria.</title>
        <authorList>
            <person name="Yabe S."/>
            <person name="Wang C.M."/>
            <person name="Zheng Y."/>
            <person name="Sakai Y."/>
            <person name="Cavaletti L."/>
            <person name="Monciardini P."/>
            <person name="Donadio S."/>
        </authorList>
    </citation>
    <scope>NUCLEOTIDE SEQUENCE</scope>
    <source>
        <strain evidence="7">SOSP1-1</strain>
    </source>
</reference>
<keyword evidence="3 5" id="KW-0238">DNA-binding</keyword>
<dbReference type="InterPro" id="IPR036271">
    <property type="entry name" value="Tet_transcr_reg_TetR-rel_C_sf"/>
</dbReference>
<keyword evidence="4" id="KW-0804">Transcription</keyword>
<dbReference type="InterPro" id="IPR039538">
    <property type="entry name" value="BetI_C"/>
</dbReference>
<comment type="caution">
    <text evidence="7">The sequence shown here is derived from an EMBL/GenBank/DDBJ whole genome shotgun (WGS) entry which is preliminary data.</text>
</comment>
<dbReference type="SUPFAM" id="SSF46689">
    <property type="entry name" value="Homeodomain-like"/>
    <property type="match status" value="1"/>
</dbReference>
<feature type="DNA-binding region" description="H-T-H motif" evidence="5">
    <location>
        <begin position="36"/>
        <end position="55"/>
    </location>
</feature>
<proteinExistence type="predicted"/>
<dbReference type="PRINTS" id="PR00455">
    <property type="entry name" value="HTHTETR"/>
</dbReference>
<evidence type="ECO:0000313" key="7">
    <source>
        <dbReference type="EMBL" id="GHO47299.1"/>
    </source>
</evidence>
<dbReference type="InterPro" id="IPR001647">
    <property type="entry name" value="HTH_TetR"/>
</dbReference>
<evidence type="ECO:0000259" key="6">
    <source>
        <dbReference type="PROSITE" id="PS50977"/>
    </source>
</evidence>
<evidence type="ECO:0000313" key="8">
    <source>
        <dbReference type="Proteomes" id="UP000612362"/>
    </source>
</evidence>
<dbReference type="Pfam" id="PF00440">
    <property type="entry name" value="TetR_N"/>
    <property type="match status" value="1"/>
</dbReference>
<dbReference type="InterPro" id="IPR009057">
    <property type="entry name" value="Homeodomain-like_sf"/>
</dbReference>
<dbReference type="PROSITE" id="PS50977">
    <property type="entry name" value="HTH_TETR_2"/>
    <property type="match status" value="1"/>
</dbReference>
<dbReference type="EMBL" id="BNJF01000003">
    <property type="protein sequence ID" value="GHO47299.1"/>
    <property type="molecule type" value="Genomic_DNA"/>
</dbReference>
<evidence type="ECO:0000256" key="4">
    <source>
        <dbReference type="ARBA" id="ARBA00023163"/>
    </source>
</evidence>
<dbReference type="Gene3D" id="1.10.357.10">
    <property type="entry name" value="Tetracycline Repressor, domain 2"/>
    <property type="match status" value="1"/>
</dbReference>
<keyword evidence="8" id="KW-1185">Reference proteome</keyword>
<evidence type="ECO:0000256" key="2">
    <source>
        <dbReference type="ARBA" id="ARBA00023015"/>
    </source>
</evidence>
<evidence type="ECO:0000256" key="5">
    <source>
        <dbReference type="PROSITE-ProRule" id="PRU00335"/>
    </source>
</evidence>
<feature type="domain" description="HTH tetR-type" evidence="6">
    <location>
        <begin position="13"/>
        <end position="73"/>
    </location>
</feature>
<dbReference type="SUPFAM" id="SSF48498">
    <property type="entry name" value="Tetracyclin repressor-like, C-terminal domain"/>
    <property type="match status" value="1"/>
</dbReference>
<evidence type="ECO:0000256" key="1">
    <source>
        <dbReference type="ARBA" id="ARBA00022491"/>
    </source>
</evidence>
<dbReference type="Proteomes" id="UP000612362">
    <property type="component" value="Unassembled WGS sequence"/>
</dbReference>
<evidence type="ECO:0000256" key="3">
    <source>
        <dbReference type="ARBA" id="ARBA00023125"/>
    </source>
</evidence>
<dbReference type="AlphaFoldDB" id="A0A8J3I8E7"/>
<sequence>MMTDKNEITHQSENRAHALILAAYDTIAEKGFEGLRLRDVADQVGMNHATLHHYFPTKEALVQAVVFYATQRLGETVVSPEGTPTDQLRAHFRLLWQRIQEEPALFIVLTEVGLRAQRDPAIRAIVQPQAEGWLAFLVNILQAGIERGDWPKHFDAETVASAIIAVIQSVSLINVKLSPKRTEQALKQLEFWLLDENAESLS</sequence>
<keyword evidence="1" id="KW-0678">Repressor</keyword>
<gene>
    <name evidence="7" type="ORF">KSX_54620</name>
</gene>
<accession>A0A8J3I8E7</accession>